<dbReference type="Ensembl" id="ENSDLAT00005026754.2">
    <property type="protein sequence ID" value="ENSDLAP00005025039.1"/>
    <property type="gene ID" value="ENSDLAG00005011403.2"/>
</dbReference>
<organism evidence="1 2">
    <name type="scientific">Dicentrarchus labrax</name>
    <name type="common">European seabass</name>
    <name type="synonym">Morone labrax</name>
    <dbReference type="NCBI Taxonomy" id="13489"/>
    <lineage>
        <taxon>Eukaryota</taxon>
        <taxon>Metazoa</taxon>
        <taxon>Chordata</taxon>
        <taxon>Craniata</taxon>
        <taxon>Vertebrata</taxon>
        <taxon>Euteleostomi</taxon>
        <taxon>Actinopterygii</taxon>
        <taxon>Neopterygii</taxon>
        <taxon>Teleostei</taxon>
        <taxon>Neoteleostei</taxon>
        <taxon>Acanthomorphata</taxon>
        <taxon>Eupercaria</taxon>
        <taxon>Moronidae</taxon>
        <taxon>Dicentrarchus</taxon>
    </lineage>
</organism>
<reference evidence="1" key="2">
    <citation type="submission" date="2025-09" db="UniProtKB">
        <authorList>
            <consortium name="Ensembl"/>
        </authorList>
    </citation>
    <scope>IDENTIFICATION</scope>
</reference>
<keyword evidence="2" id="KW-1185">Reference proteome</keyword>
<dbReference type="AlphaFoldDB" id="A0A8C4EYQ8"/>
<name>A0A8C4EYQ8_DICLA</name>
<accession>A0A8C4EYQ8</accession>
<dbReference type="Proteomes" id="UP000694389">
    <property type="component" value="Unassembled WGS sequence"/>
</dbReference>
<proteinExistence type="predicted"/>
<protein>
    <submittedName>
        <fullName evidence="1">Uncharacterized protein</fullName>
    </submittedName>
</protein>
<evidence type="ECO:0000313" key="2">
    <source>
        <dbReference type="Proteomes" id="UP000694389"/>
    </source>
</evidence>
<sequence>MPMPNSFSLLGVYQRLPPEFGSASSPDLNPIELSWDQLGRAVRARLTNTNTLLNCQYVLSLQTSITLLNFCRHGIRNGADAQCSHGCLFNGPADIMHPRWLPLTLQFNNK</sequence>
<evidence type="ECO:0000313" key="1">
    <source>
        <dbReference type="Ensembl" id="ENSDLAP00005025039.1"/>
    </source>
</evidence>
<reference evidence="1" key="1">
    <citation type="submission" date="2025-08" db="UniProtKB">
        <authorList>
            <consortium name="Ensembl"/>
        </authorList>
    </citation>
    <scope>IDENTIFICATION</scope>
</reference>